<reference evidence="1" key="1">
    <citation type="submission" date="2021-02" db="EMBL/GenBank/DDBJ databases">
        <authorList>
            <consortium name="DOE Joint Genome Institute"/>
            <person name="Ahrendt S."/>
            <person name="Looney B.P."/>
            <person name="Miyauchi S."/>
            <person name="Morin E."/>
            <person name="Drula E."/>
            <person name="Courty P.E."/>
            <person name="Chicoki N."/>
            <person name="Fauchery L."/>
            <person name="Kohler A."/>
            <person name="Kuo A."/>
            <person name="Labutti K."/>
            <person name="Pangilinan J."/>
            <person name="Lipzen A."/>
            <person name="Riley R."/>
            <person name="Andreopoulos W."/>
            <person name="He G."/>
            <person name="Johnson J."/>
            <person name="Barry K.W."/>
            <person name="Grigoriev I.V."/>
            <person name="Nagy L."/>
            <person name="Hibbett D."/>
            <person name="Henrissat B."/>
            <person name="Matheny P.B."/>
            <person name="Labbe J."/>
            <person name="Martin F."/>
        </authorList>
    </citation>
    <scope>NUCLEOTIDE SEQUENCE</scope>
    <source>
        <strain evidence="1">EC-137</strain>
    </source>
</reference>
<protein>
    <submittedName>
        <fullName evidence="1">Cytochrome P450</fullName>
    </submittedName>
</protein>
<name>A0ACB8QWJ0_9AGAM</name>
<gene>
    <name evidence="1" type="ORF">K488DRAFT_76351</name>
</gene>
<sequence length="561" mass="63332">MALDLLGTALGRLFAFSALIVVGGALVVLYRLSLPDTLPELHSPLGADWIGGHLSYVSHPAHSPPLHKRWVEQYGRNMRIQGVHPWDQRLLSLDPVSIHHIMKNAHGIYEKPPSLRAQVGKFIGFSLLATEGALHRRQRRVANPAFSVPNLRGLVPLVFGLSEQIRDRWLTMEAESAAEQTDGKSGLVLDIVNWMARATFDVIGLAGFDYHFDAIQHETDELFIAYREMFEIGVAQEQKTRSIWGVVFPFIIRIFPDTYNIVLNRSHEIINRVARQLISEKKARIAEADARGELYAARDLLTLLLRSNASIDIPPEQRISDDDIMHTINTFLFAGMDTTSLALTWAIVLLAKHQDLQKRLRGELFEVERPADMSDELAQDFWKALNNLPFLDHVCRETLRLMAPVHTLLRAAMADDVIPTMKPFVGSDGKTHEHFTIREGTIVHIPVEGINLDKKFWGEDAWKFNPDRWSCLPESVASLSGIYANTLTFSAGPRSCIGQRFSIIEMKLFLYTLMRAFTFDEDQEARVVKANVGLIRPYVIGRRKDGSRCPLVVRSYAGAEE</sequence>
<evidence type="ECO:0000313" key="1">
    <source>
        <dbReference type="EMBL" id="KAI0035888.1"/>
    </source>
</evidence>
<keyword evidence="2" id="KW-1185">Reference proteome</keyword>
<proteinExistence type="predicted"/>
<reference evidence="1" key="2">
    <citation type="journal article" date="2022" name="New Phytol.">
        <title>Evolutionary transition to the ectomycorrhizal habit in the genomes of a hyperdiverse lineage of mushroom-forming fungi.</title>
        <authorList>
            <person name="Looney B."/>
            <person name="Miyauchi S."/>
            <person name="Morin E."/>
            <person name="Drula E."/>
            <person name="Courty P.E."/>
            <person name="Kohler A."/>
            <person name="Kuo A."/>
            <person name="LaButti K."/>
            <person name="Pangilinan J."/>
            <person name="Lipzen A."/>
            <person name="Riley R."/>
            <person name="Andreopoulos W."/>
            <person name="He G."/>
            <person name="Johnson J."/>
            <person name="Nolan M."/>
            <person name="Tritt A."/>
            <person name="Barry K.W."/>
            <person name="Grigoriev I.V."/>
            <person name="Nagy L.G."/>
            <person name="Hibbett D."/>
            <person name="Henrissat B."/>
            <person name="Matheny P.B."/>
            <person name="Labbe J."/>
            <person name="Martin F.M."/>
        </authorList>
    </citation>
    <scope>NUCLEOTIDE SEQUENCE</scope>
    <source>
        <strain evidence="1">EC-137</strain>
    </source>
</reference>
<comment type="caution">
    <text evidence="1">The sequence shown here is derived from an EMBL/GenBank/DDBJ whole genome shotgun (WGS) entry which is preliminary data.</text>
</comment>
<dbReference type="EMBL" id="MU273478">
    <property type="protein sequence ID" value="KAI0035888.1"/>
    <property type="molecule type" value="Genomic_DNA"/>
</dbReference>
<evidence type="ECO:0000313" key="2">
    <source>
        <dbReference type="Proteomes" id="UP000814128"/>
    </source>
</evidence>
<dbReference type="Proteomes" id="UP000814128">
    <property type="component" value="Unassembled WGS sequence"/>
</dbReference>
<accession>A0ACB8QWJ0</accession>
<organism evidence="1 2">
    <name type="scientific">Vararia minispora EC-137</name>
    <dbReference type="NCBI Taxonomy" id="1314806"/>
    <lineage>
        <taxon>Eukaryota</taxon>
        <taxon>Fungi</taxon>
        <taxon>Dikarya</taxon>
        <taxon>Basidiomycota</taxon>
        <taxon>Agaricomycotina</taxon>
        <taxon>Agaricomycetes</taxon>
        <taxon>Russulales</taxon>
        <taxon>Lachnocladiaceae</taxon>
        <taxon>Vararia</taxon>
    </lineage>
</organism>